<accession>A0A1D7QBB7</accession>
<keyword evidence="1" id="KW-0547">Nucleotide-binding</keyword>
<dbReference type="PANTHER" id="PTHR32309:SF13">
    <property type="entry name" value="FERRIC ENTEROBACTIN TRANSPORT PROTEIN FEPE"/>
    <property type="match status" value="1"/>
</dbReference>
<dbReference type="KEGG" id="psty:BFS30_01370"/>
<evidence type="ECO:0000256" key="3">
    <source>
        <dbReference type="SAM" id="Phobius"/>
    </source>
</evidence>
<evidence type="ECO:0000259" key="4">
    <source>
        <dbReference type="Pfam" id="PF13807"/>
    </source>
</evidence>
<dbReference type="InterPro" id="IPR005702">
    <property type="entry name" value="Wzc-like_C"/>
</dbReference>
<dbReference type="GO" id="GO:0005886">
    <property type="term" value="C:plasma membrane"/>
    <property type="evidence" value="ECO:0007669"/>
    <property type="project" value="TreeGrafter"/>
</dbReference>
<keyword evidence="5" id="KW-0418">Kinase</keyword>
<dbReference type="GO" id="GO:0005524">
    <property type="term" value="F:ATP binding"/>
    <property type="evidence" value="ECO:0007669"/>
    <property type="project" value="UniProtKB-KW"/>
</dbReference>
<dbReference type="InterPro" id="IPR032807">
    <property type="entry name" value="GNVR"/>
</dbReference>
<dbReference type="SUPFAM" id="SSF52540">
    <property type="entry name" value="P-loop containing nucleoside triphosphate hydrolases"/>
    <property type="match status" value="1"/>
</dbReference>
<sequence length="764" mass="86874">MAYHKQVPINNPGIIAQAMKYVKYWHFFVIALILSLGAAWLYLQMTAPKYKVSSTLLVQDDAKGDGLLKGTAFSDLNMFRSSKTVIDEMEVMRSRDLIYGVLKDLNMELSYFYELTFRNQELYGKTLPVVVRVGKNNDQAYRQKLSLTILNKDQFILNENGKRTIYNFGYAISRSQFNITVVKGPAFKVSDQVIQFRFVDLRQLSQAYSTTGLTVLPVIKDANTVVLSLMDVIPQRGMDILEALISRYNRENVNNKNVMALNTIKFIDGKLKYLTKNLSGVEQDVENYKRDNRITELSADAQMNLQSSGNYNEQLASSEVQLSLVQSIINYLKGGNSTFELVPTTLGLKDPTLQNLTDKYNNLQIERERLLRNNSVNNPLVVSLTEQLSGLKRSLLENLTMIRRGLTLERNKLSSKTSQFENRLSHVPVMERGLLERSREQSVKTTLYQYLLQKREETELSLSATIPTSKLIDKPAYNPIPAKPKVQLIYMLSIMAGLTIPFSVIYLKEKLNNKVKDIYDVQYIAANGKILGELSHKAIGESIVVHKNQSNTISELFRYIRSNLHFMDMSRHNKVLMVTSTSKGEGKTFFSINLGITLSLINKKVVILEFDLRKPDLLNSMKLQSKTGLSDYLKSENLRVDDILIKVPQSEHLSVIGCGEISDSPSEILMSPKLKILFMELRERFDYVIVDTSPVGYVADAFTIAEFADSSIYLVRYNYTQKEDLAIFEEICENGRLKNPMIVLNDAGKGNKNAYKYGRYAYSA</sequence>
<reference evidence="5 6" key="1">
    <citation type="submission" date="2016-08" db="EMBL/GenBank/DDBJ databases">
        <authorList>
            <person name="Seilhamer J.J."/>
        </authorList>
    </citation>
    <scope>NUCLEOTIDE SEQUENCE [LARGE SCALE GENOMIC DNA]</scope>
    <source>
        <strain evidence="5 6">DX4</strain>
    </source>
</reference>
<gene>
    <name evidence="5" type="ORF">BFS30_01370</name>
</gene>
<protein>
    <submittedName>
        <fullName evidence="5">Tyrosine protein kinase</fullName>
    </submittedName>
</protein>
<dbReference type="Gene3D" id="3.40.50.300">
    <property type="entry name" value="P-loop containing nucleotide triphosphate hydrolases"/>
    <property type="match status" value="1"/>
</dbReference>
<proteinExistence type="predicted"/>
<dbReference type="PANTHER" id="PTHR32309">
    <property type="entry name" value="TYROSINE-PROTEIN KINASE"/>
    <property type="match status" value="1"/>
</dbReference>
<keyword evidence="5" id="KW-0808">Transferase</keyword>
<keyword evidence="3" id="KW-0472">Membrane</keyword>
<dbReference type="GO" id="GO:0004713">
    <property type="term" value="F:protein tyrosine kinase activity"/>
    <property type="evidence" value="ECO:0007669"/>
    <property type="project" value="TreeGrafter"/>
</dbReference>
<evidence type="ECO:0000256" key="1">
    <source>
        <dbReference type="ARBA" id="ARBA00022741"/>
    </source>
</evidence>
<feature type="domain" description="Tyrosine-protein kinase G-rich" evidence="4">
    <location>
        <begin position="431"/>
        <end position="509"/>
    </location>
</feature>
<dbReference type="NCBIfam" id="TIGR01007">
    <property type="entry name" value="eps_fam"/>
    <property type="match status" value="1"/>
</dbReference>
<dbReference type="CDD" id="cd05387">
    <property type="entry name" value="BY-kinase"/>
    <property type="match status" value="1"/>
</dbReference>
<keyword evidence="3" id="KW-1133">Transmembrane helix</keyword>
<name>A0A1D7QBB7_9SPHI</name>
<evidence type="ECO:0000313" key="6">
    <source>
        <dbReference type="Proteomes" id="UP000094313"/>
    </source>
</evidence>
<evidence type="ECO:0000313" key="5">
    <source>
        <dbReference type="EMBL" id="AOM75937.1"/>
    </source>
</evidence>
<dbReference type="OrthoDB" id="9794577at2"/>
<dbReference type="EMBL" id="CP017141">
    <property type="protein sequence ID" value="AOM75937.1"/>
    <property type="molecule type" value="Genomic_DNA"/>
</dbReference>
<organism evidence="5 6">
    <name type="scientific">Pedobacter steynii</name>
    <dbReference type="NCBI Taxonomy" id="430522"/>
    <lineage>
        <taxon>Bacteria</taxon>
        <taxon>Pseudomonadati</taxon>
        <taxon>Bacteroidota</taxon>
        <taxon>Sphingobacteriia</taxon>
        <taxon>Sphingobacteriales</taxon>
        <taxon>Sphingobacteriaceae</taxon>
        <taxon>Pedobacter</taxon>
    </lineage>
</organism>
<dbReference type="AlphaFoldDB" id="A0A1D7QBB7"/>
<keyword evidence="2" id="KW-0067">ATP-binding</keyword>
<evidence type="ECO:0000256" key="2">
    <source>
        <dbReference type="ARBA" id="ARBA00022840"/>
    </source>
</evidence>
<dbReference type="InterPro" id="IPR027417">
    <property type="entry name" value="P-loop_NTPase"/>
</dbReference>
<dbReference type="Proteomes" id="UP000094313">
    <property type="component" value="Chromosome"/>
</dbReference>
<feature type="transmembrane region" description="Helical" evidence="3">
    <location>
        <begin position="24"/>
        <end position="43"/>
    </location>
</feature>
<dbReference type="RefSeq" id="WP_069377634.1">
    <property type="nucleotide sequence ID" value="NZ_CP017141.1"/>
</dbReference>
<keyword evidence="6" id="KW-1185">Reference proteome</keyword>
<dbReference type="InterPro" id="IPR050445">
    <property type="entry name" value="Bact_polysacc_biosynth/exp"/>
</dbReference>
<keyword evidence="3" id="KW-0812">Transmembrane</keyword>
<dbReference type="Pfam" id="PF13807">
    <property type="entry name" value="GNVR"/>
    <property type="match status" value="1"/>
</dbReference>